<sequence length="68" mass="8059">MDEEDLCPNCGSKHWQYIEYCYEDYLEFTMLYCNNEYCDYHECIGTRNIEHLLPEDAEDANFNGVASS</sequence>
<accession>X1MIH9</accession>
<evidence type="ECO:0000313" key="1">
    <source>
        <dbReference type="EMBL" id="GAI06179.1"/>
    </source>
</evidence>
<name>X1MIH9_9ZZZZ</name>
<dbReference type="EMBL" id="BARV01011297">
    <property type="protein sequence ID" value="GAI06179.1"/>
    <property type="molecule type" value="Genomic_DNA"/>
</dbReference>
<comment type="caution">
    <text evidence="1">The sequence shown here is derived from an EMBL/GenBank/DDBJ whole genome shotgun (WGS) entry which is preliminary data.</text>
</comment>
<proteinExistence type="predicted"/>
<protein>
    <submittedName>
        <fullName evidence="1">Uncharacterized protein</fullName>
    </submittedName>
</protein>
<reference evidence="1" key="1">
    <citation type="journal article" date="2014" name="Front. Microbiol.">
        <title>High frequency of phylogenetically diverse reductive dehalogenase-homologous genes in deep subseafloor sedimentary metagenomes.</title>
        <authorList>
            <person name="Kawai M."/>
            <person name="Futagami T."/>
            <person name="Toyoda A."/>
            <person name="Takaki Y."/>
            <person name="Nishi S."/>
            <person name="Hori S."/>
            <person name="Arai W."/>
            <person name="Tsubouchi T."/>
            <person name="Morono Y."/>
            <person name="Uchiyama I."/>
            <person name="Ito T."/>
            <person name="Fujiyama A."/>
            <person name="Inagaki F."/>
            <person name="Takami H."/>
        </authorList>
    </citation>
    <scope>NUCLEOTIDE SEQUENCE</scope>
    <source>
        <strain evidence="1">Expedition CK06-06</strain>
    </source>
</reference>
<organism evidence="1">
    <name type="scientific">marine sediment metagenome</name>
    <dbReference type="NCBI Taxonomy" id="412755"/>
    <lineage>
        <taxon>unclassified sequences</taxon>
        <taxon>metagenomes</taxon>
        <taxon>ecological metagenomes</taxon>
    </lineage>
</organism>
<gene>
    <name evidence="1" type="ORF">S06H3_21493</name>
</gene>
<dbReference type="AlphaFoldDB" id="X1MIH9"/>